<name>A0ABV2WZ11_9NOCA</name>
<accession>A0ABV2WZ11</accession>
<comment type="caution">
    <text evidence="1">The sequence shown here is derived from an EMBL/GenBank/DDBJ whole genome shotgun (WGS) entry which is preliminary data.</text>
</comment>
<dbReference type="RefSeq" id="WP_356959492.1">
    <property type="nucleotide sequence ID" value="NZ_JBEYBF010000032.1"/>
</dbReference>
<reference evidence="1 2" key="1">
    <citation type="submission" date="2024-06" db="EMBL/GenBank/DDBJ databases">
        <title>The Natural Products Discovery Center: Release of the First 8490 Sequenced Strains for Exploring Actinobacteria Biosynthetic Diversity.</title>
        <authorList>
            <person name="Kalkreuter E."/>
            <person name="Kautsar S.A."/>
            <person name="Yang D."/>
            <person name="Bader C.D."/>
            <person name="Teijaro C.N."/>
            <person name="Fluegel L."/>
            <person name="Davis C.M."/>
            <person name="Simpson J.R."/>
            <person name="Lauterbach L."/>
            <person name="Steele A.D."/>
            <person name="Gui C."/>
            <person name="Meng S."/>
            <person name="Li G."/>
            <person name="Viehrig K."/>
            <person name="Ye F."/>
            <person name="Su P."/>
            <person name="Kiefer A.F."/>
            <person name="Nichols A."/>
            <person name="Cepeda A.J."/>
            <person name="Yan W."/>
            <person name="Fan B."/>
            <person name="Jiang Y."/>
            <person name="Adhikari A."/>
            <person name="Zheng C.-J."/>
            <person name="Schuster L."/>
            <person name="Cowan T.M."/>
            <person name="Smanski M.J."/>
            <person name="Chevrette M.G."/>
            <person name="De Carvalho L.P.S."/>
            <person name="Shen B."/>
        </authorList>
    </citation>
    <scope>NUCLEOTIDE SEQUENCE [LARGE SCALE GENOMIC DNA]</scope>
    <source>
        <strain evidence="1 2">NPDC019708</strain>
    </source>
</reference>
<dbReference type="PANTHER" id="PTHR34075">
    <property type="entry name" value="BLR3430 PROTEIN"/>
    <property type="match status" value="1"/>
</dbReference>
<sequence length="263" mass="28738">MDEHTHETNDNPAGRAATTLIIRRCRDCNKLFTPLTGACSSCRSLDLEWAPSTGLGSIVSWRLVHRSSSGAHSAVVPLTIAIVELDDGPWVYSTIEGDIPPFSDRPVRVRYEPRPREDRFPVFAVCPAAPDSNGGVCPAAAVLNASSDQRSTRPGDIERRHDASWVRTSLSQCDLLEREKSLDTAAKGLIGFAIRWAPFGGASTSDLLVTFGLSRKRYLQLVNEALRPRRTDSVKVRGLKHHLKDSLAQAWRSNPIASSAGSV</sequence>
<dbReference type="InterPro" id="IPR052513">
    <property type="entry name" value="Thioester_dehydratase-like"/>
</dbReference>
<protein>
    <submittedName>
        <fullName evidence="1">OB-fold domain-containing protein</fullName>
    </submittedName>
</protein>
<dbReference type="EMBL" id="JBEYBF010000032">
    <property type="protein sequence ID" value="MEU1956113.1"/>
    <property type="molecule type" value="Genomic_DNA"/>
</dbReference>
<keyword evidence="2" id="KW-1185">Reference proteome</keyword>
<evidence type="ECO:0000313" key="1">
    <source>
        <dbReference type="EMBL" id="MEU1956113.1"/>
    </source>
</evidence>
<proteinExistence type="predicted"/>
<organism evidence="1 2">
    <name type="scientific">Nocardia rhamnosiphila</name>
    <dbReference type="NCBI Taxonomy" id="426716"/>
    <lineage>
        <taxon>Bacteria</taxon>
        <taxon>Bacillati</taxon>
        <taxon>Actinomycetota</taxon>
        <taxon>Actinomycetes</taxon>
        <taxon>Mycobacteriales</taxon>
        <taxon>Nocardiaceae</taxon>
        <taxon>Nocardia</taxon>
    </lineage>
</organism>
<gene>
    <name evidence="1" type="ORF">ABZ510_30235</name>
</gene>
<evidence type="ECO:0000313" key="2">
    <source>
        <dbReference type="Proteomes" id="UP001550628"/>
    </source>
</evidence>
<dbReference type="InterPro" id="IPR012340">
    <property type="entry name" value="NA-bd_OB-fold"/>
</dbReference>
<dbReference type="PANTHER" id="PTHR34075:SF5">
    <property type="entry name" value="BLR3430 PROTEIN"/>
    <property type="match status" value="1"/>
</dbReference>
<dbReference type="SUPFAM" id="SSF50249">
    <property type="entry name" value="Nucleic acid-binding proteins"/>
    <property type="match status" value="1"/>
</dbReference>
<dbReference type="Proteomes" id="UP001550628">
    <property type="component" value="Unassembled WGS sequence"/>
</dbReference>